<gene>
    <name evidence="7" type="ORF">B843_10665</name>
</gene>
<dbReference type="GO" id="GO:0016020">
    <property type="term" value="C:membrane"/>
    <property type="evidence" value="ECO:0007669"/>
    <property type="project" value="UniProtKB-SubCell"/>
</dbReference>
<evidence type="ECO:0000313" key="8">
    <source>
        <dbReference type="Proteomes" id="UP000019222"/>
    </source>
</evidence>
<reference evidence="7 8" key="1">
    <citation type="submission" date="2013-02" db="EMBL/GenBank/DDBJ databases">
        <title>The complete genome sequence of Corynebacterium vitaeruminis DSM 20294.</title>
        <authorList>
            <person name="Ruckert C."/>
            <person name="Albersmeier A."/>
            <person name="Kalinowski J."/>
        </authorList>
    </citation>
    <scope>NUCLEOTIDE SEQUENCE [LARGE SCALE GENOMIC DNA]</scope>
    <source>
        <strain evidence="8">ATCC 10234</strain>
    </source>
</reference>
<organism evidence="7 8">
    <name type="scientific">Corynebacterium vitaeruminis DSM 20294</name>
    <dbReference type="NCBI Taxonomy" id="1224164"/>
    <lineage>
        <taxon>Bacteria</taxon>
        <taxon>Bacillati</taxon>
        <taxon>Actinomycetota</taxon>
        <taxon>Actinomycetes</taxon>
        <taxon>Mycobacteriales</taxon>
        <taxon>Corynebacteriaceae</taxon>
        <taxon>Corynebacterium</taxon>
    </lineage>
</organism>
<keyword evidence="4 5" id="KW-0472">Membrane</keyword>
<feature type="domain" description="Methylamine utilisation protein MauE" evidence="6">
    <location>
        <begin position="4"/>
        <end position="135"/>
    </location>
</feature>
<dbReference type="eggNOG" id="COG2259">
    <property type="taxonomic scope" value="Bacteria"/>
</dbReference>
<evidence type="ECO:0000256" key="3">
    <source>
        <dbReference type="ARBA" id="ARBA00022989"/>
    </source>
</evidence>
<evidence type="ECO:0000256" key="1">
    <source>
        <dbReference type="ARBA" id="ARBA00004141"/>
    </source>
</evidence>
<keyword evidence="2 5" id="KW-0812">Transmembrane</keyword>
<dbReference type="EMBL" id="CP004353">
    <property type="protein sequence ID" value="AHI23513.1"/>
    <property type="molecule type" value="Genomic_DNA"/>
</dbReference>
<dbReference type="Pfam" id="PF07291">
    <property type="entry name" value="MauE"/>
    <property type="match status" value="1"/>
</dbReference>
<evidence type="ECO:0000313" key="7">
    <source>
        <dbReference type="EMBL" id="AHI23513.1"/>
    </source>
</evidence>
<feature type="transmembrane region" description="Helical" evidence="5">
    <location>
        <begin position="48"/>
        <end position="68"/>
    </location>
</feature>
<name>W5YAF4_9CORY</name>
<protein>
    <recommendedName>
        <fullName evidence="6">Methylamine utilisation protein MauE domain-containing protein</fullName>
    </recommendedName>
</protein>
<keyword evidence="3 5" id="KW-1133">Transmembrane helix</keyword>
<dbReference type="GO" id="GO:0030416">
    <property type="term" value="P:methylamine metabolic process"/>
    <property type="evidence" value="ECO:0007669"/>
    <property type="project" value="InterPro"/>
</dbReference>
<evidence type="ECO:0000256" key="2">
    <source>
        <dbReference type="ARBA" id="ARBA00022692"/>
    </source>
</evidence>
<dbReference type="InterPro" id="IPR009908">
    <property type="entry name" value="Methylamine_util_MauE"/>
</dbReference>
<evidence type="ECO:0000256" key="5">
    <source>
        <dbReference type="SAM" id="Phobius"/>
    </source>
</evidence>
<accession>W5YAF4</accession>
<sequence>MLDAVSFIARFYMAYIWIKAGTAKLGHYMETAQSIKGYDIFSDAWANGLAHIIAPLEIAGGVLLLLGIFLRKSSVVGTIVLILFIVGISQAWSRGIVTDCGCFGNEGISSEVGMNYAKTIARDCFYIFLMLWTYFRPFKRFALYA</sequence>
<evidence type="ECO:0000256" key="4">
    <source>
        <dbReference type="ARBA" id="ARBA00023136"/>
    </source>
</evidence>
<dbReference type="STRING" id="1224164.B843_10665"/>
<feature type="transmembrane region" description="Helical" evidence="5">
    <location>
        <begin position="113"/>
        <end position="135"/>
    </location>
</feature>
<keyword evidence="8" id="KW-1185">Reference proteome</keyword>
<dbReference type="PATRIC" id="fig|1224164.3.peg.2147"/>
<dbReference type="HOGENOM" id="CLU_101331_0_2_11"/>
<comment type="subcellular location">
    <subcellularLocation>
        <location evidence="1">Membrane</location>
        <topology evidence="1">Multi-pass membrane protein</topology>
    </subcellularLocation>
</comment>
<dbReference type="Proteomes" id="UP000019222">
    <property type="component" value="Chromosome"/>
</dbReference>
<dbReference type="KEGG" id="cvt:B843_10665"/>
<dbReference type="AlphaFoldDB" id="W5YAF4"/>
<evidence type="ECO:0000259" key="6">
    <source>
        <dbReference type="Pfam" id="PF07291"/>
    </source>
</evidence>
<proteinExistence type="predicted"/>
<feature type="transmembrane region" description="Helical" evidence="5">
    <location>
        <begin position="75"/>
        <end position="93"/>
    </location>
</feature>